<accession>A0A542XGW9</accession>
<evidence type="ECO:0000313" key="5">
    <source>
        <dbReference type="Proteomes" id="UP000677457"/>
    </source>
</evidence>
<dbReference type="GeneID" id="93769429"/>
<sequence>MSRERATALLVDFDGVLRRWDPAVAVGVERTYGLTEGVLGEIAMSWGLLQPVLTGRVSHAEWVTSVAAALTPSVGAQRAQAAVDEWQRYRGEVDPQVLAFIREVRASGVPVGLGTNATDALDADLAALGLEGELDVVVNSSVVGVHKPAKEYFQAACEALRTPPSRVLLVDDDDRVVAGARVAGLSAHRWSGPGDLRYLRAALAPVG</sequence>
<dbReference type="GO" id="GO:0016787">
    <property type="term" value="F:hydrolase activity"/>
    <property type="evidence" value="ECO:0007669"/>
    <property type="project" value="UniProtKB-KW"/>
</dbReference>
<dbReference type="EMBL" id="BOQM01000007">
    <property type="protein sequence ID" value="GIM83093.1"/>
    <property type="molecule type" value="Genomic_DNA"/>
</dbReference>
<gene>
    <name evidence="3" type="ORF">FB564_0056</name>
    <name evidence="2" type="ORF">Sar04_10390</name>
</gene>
<keyword evidence="5" id="KW-1185">Reference proteome</keyword>
<dbReference type="Proteomes" id="UP000677457">
    <property type="component" value="Unassembled WGS sequence"/>
</dbReference>
<dbReference type="AlphaFoldDB" id="A0A542XGW9"/>
<dbReference type="OMA" id="EYFQAAC"/>
<dbReference type="RefSeq" id="WP_012181399.1">
    <property type="nucleotide sequence ID" value="NZ_BOQM01000007.1"/>
</dbReference>
<dbReference type="PANTHER" id="PTHR43316">
    <property type="entry name" value="HYDROLASE, HALOACID DELAHOGENASE-RELATED"/>
    <property type="match status" value="1"/>
</dbReference>
<proteinExistence type="predicted"/>
<dbReference type="NCBIfam" id="TIGR01509">
    <property type="entry name" value="HAD-SF-IA-v3"/>
    <property type="match status" value="1"/>
</dbReference>
<keyword evidence="1 3" id="KW-0378">Hydrolase</keyword>
<reference evidence="3 4" key="1">
    <citation type="submission" date="2019-06" db="EMBL/GenBank/DDBJ databases">
        <title>Sequencing the genomes of 1000 actinobacteria strains.</title>
        <authorList>
            <person name="Klenk H.-P."/>
        </authorList>
    </citation>
    <scope>NUCLEOTIDE SEQUENCE [LARGE SCALE GENOMIC DNA]</scope>
    <source>
        <strain evidence="3 4">DSM 44819</strain>
    </source>
</reference>
<dbReference type="PRINTS" id="PR00413">
    <property type="entry name" value="HADHALOGNASE"/>
</dbReference>
<reference evidence="2 5" key="2">
    <citation type="submission" date="2021-03" db="EMBL/GenBank/DDBJ databases">
        <title>Whole genome shotgun sequence of Salinispora arenicola NBRC 105043.</title>
        <authorList>
            <person name="Komaki H."/>
            <person name="Tamura T."/>
        </authorList>
    </citation>
    <scope>NUCLEOTIDE SEQUENCE [LARGE SCALE GENOMIC DNA]</scope>
    <source>
        <strain evidence="2 5">NBRC 105043</strain>
    </source>
</reference>
<dbReference type="SUPFAM" id="SSF56784">
    <property type="entry name" value="HAD-like"/>
    <property type="match status" value="1"/>
</dbReference>
<dbReference type="InterPro" id="IPR006439">
    <property type="entry name" value="HAD-SF_hydro_IA"/>
</dbReference>
<evidence type="ECO:0000313" key="3">
    <source>
        <dbReference type="EMBL" id="TQL35037.1"/>
    </source>
</evidence>
<protein>
    <submittedName>
        <fullName evidence="3">Putative hydrolase of the HAD superfamily</fullName>
    </submittedName>
</protein>
<dbReference type="PANTHER" id="PTHR43316:SF3">
    <property type="entry name" value="HALOACID DEHALOGENASE, TYPE II (AFU_ORTHOLOGUE AFUA_2G07750)-RELATED"/>
    <property type="match status" value="1"/>
</dbReference>
<comment type="caution">
    <text evidence="3">The sequence shown here is derived from an EMBL/GenBank/DDBJ whole genome shotgun (WGS) entry which is preliminary data.</text>
</comment>
<dbReference type="InterPro" id="IPR023214">
    <property type="entry name" value="HAD_sf"/>
</dbReference>
<dbReference type="Pfam" id="PF00702">
    <property type="entry name" value="Hydrolase"/>
    <property type="match status" value="1"/>
</dbReference>
<dbReference type="Gene3D" id="3.40.50.1000">
    <property type="entry name" value="HAD superfamily/HAD-like"/>
    <property type="match status" value="1"/>
</dbReference>
<evidence type="ECO:0000313" key="4">
    <source>
        <dbReference type="Proteomes" id="UP000315983"/>
    </source>
</evidence>
<name>A0A542XGW9_SALAC</name>
<dbReference type="InterPro" id="IPR051540">
    <property type="entry name" value="S-2-haloacid_dehalogenase"/>
</dbReference>
<dbReference type="InterPro" id="IPR036412">
    <property type="entry name" value="HAD-like_sf"/>
</dbReference>
<organism evidence="3 4">
    <name type="scientific">Salinispora arenicola</name>
    <dbReference type="NCBI Taxonomy" id="168697"/>
    <lineage>
        <taxon>Bacteria</taxon>
        <taxon>Bacillati</taxon>
        <taxon>Actinomycetota</taxon>
        <taxon>Actinomycetes</taxon>
        <taxon>Micromonosporales</taxon>
        <taxon>Micromonosporaceae</taxon>
        <taxon>Salinispora</taxon>
    </lineage>
</organism>
<evidence type="ECO:0000256" key="1">
    <source>
        <dbReference type="ARBA" id="ARBA00022801"/>
    </source>
</evidence>
<evidence type="ECO:0000313" key="2">
    <source>
        <dbReference type="EMBL" id="GIM83093.1"/>
    </source>
</evidence>
<dbReference type="Proteomes" id="UP000315983">
    <property type="component" value="Unassembled WGS sequence"/>
</dbReference>
<dbReference type="EMBL" id="VFOL01000001">
    <property type="protein sequence ID" value="TQL35037.1"/>
    <property type="molecule type" value="Genomic_DNA"/>
</dbReference>